<name>A0A8B9HJM9_ASTMX</name>
<dbReference type="Ensembl" id="ENSAMXT00005015917.1">
    <property type="protein sequence ID" value="ENSAMXP00005014366.1"/>
    <property type="gene ID" value="ENSAMXG00005007668.1"/>
</dbReference>
<dbReference type="SUPFAM" id="SSF53067">
    <property type="entry name" value="Actin-like ATPase domain"/>
    <property type="match status" value="1"/>
</dbReference>
<dbReference type="Proteomes" id="UP000694621">
    <property type="component" value="Unplaced"/>
</dbReference>
<dbReference type="GO" id="GO:0019321">
    <property type="term" value="P:pentose metabolic process"/>
    <property type="evidence" value="ECO:0007669"/>
    <property type="project" value="TreeGrafter"/>
</dbReference>
<proteinExistence type="predicted"/>
<dbReference type="GO" id="GO:0005737">
    <property type="term" value="C:cytoplasm"/>
    <property type="evidence" value="ECO:0007669"/>
    <property type="project" value="TreeGrafter"/>
</dbReference>
<evidence type="ECO:0000313" key="4">
    <source>
        <dbReference type="Ensembl" id="ENSAMXP00005014366.1"/>
    </source>
</evidence>
<organism evidence="4 5">
    <name type="scientific">Astyanax mexicanus</name>
    <name type="common">Blind cave fish</name>
    <name type="synonym">Astyanax fasciatus mexicanus</name>
    <dbReference type="NCBI Taxonomy" id="7994"/>
    <lineage>
        <taxon>Eukaryota</taxon>
        <taxon>Metazoa</taxon>
        <taxon>Chordata</taxon>
        <taxon>Craniata</taxon>
        <taxon>Vertebrata</taxon>
        <taxon>Euteleostomi</taxon>
        <taxon>Actinopterygii</taxon>
        <taxon>Neopterygii</taxon>
        <taxon>Teleostei</taxon>
        <taxon>Ostariophysi</taxon>
        <taxon>Characiformes</taxon>
        <taxon>Characoidei</taxon>
        <taxon>Acestrorhamphidae</taxon>
        <taxon>Acestrorhamphinae</taxon>
        <taxon>Astyanax</taxon>
    </lineage>
</organism>
<dbReference type="PANTHER" id="PTHR43435">
    <property type="entry name" value="RIBULOKINASE"/>
    <property type="match status" value="1"/>
</dbReference>
<accession>A0A8B9HJM9</accession>
<dbReference type="AlphaFoldDB" id="A0A8B9HJM9"/>
<dbReference type="InterPro" id="IPR018484">
    <property type="entry name" value="FGGY_N"/>
</dbReference>
<dbReference type="Gene3D" id="3.30.420.40">
    <property type="match status" value="1"/>
</dbReference>
<dbReference type="GO" id="GO:0019150">
    <property type="term" value="F:D-ribulokinase activity"/>
    <property type="evidence" value="ECO:0007669"/>
    <property type="project" value="TreeGrafter"/>
</dbReference>
<evidence type="ECO:0000313" key="5">
    <source>
        <dbReference type="Proteomes" id="UP000694621"/>
    </source>
</evidence>
<reference evidence="4" key="1">
    <citation type="submission" date="2025-08" db="UniProtKB">
        <authorList>
            <consortium name="Ensembl"/>
        </authorList>
    </citation>
    <scope>IDENTIFICATION</scope>
</reference>
<sequence>MPGSPSADWYYVGVDVGSGSVRAALVTRDGRVKATAEESITVWTPQPDYYEQSSEDIWRKCCNTVKKVTEGVEKDRVRGIGFDATCSLVVLDQNFQPVAVNKNGEQFISLFYCSFFFLLREKKTLSTFNGRAYFRLF</sequence>
<feature type="domain" description="Carbohydrate kinase FGGY N-terminal" evidence="3">
    <location>
        <begin position="10"/>
        <end position="98"/>
    </location>
</feature>
<protein>
    <recommendedName>
        <fullName evidence="3">Carbohydrate kinase FGGY N-terminal domain-containing protein</fullName>
    </recommendedName>
</protein>
<evidence type="ECO:0000256" key="1">
    <source>
        <dbReference type="ARBA" id="ARBA00022679"/>
    </source>
</evidence>
<dbReference type="PANTHER" id="PTHR43435:SF4">
    <property type="entry name" value="FGGY CARBOHYDRATE KINASE DOMAIN-CONTAINING PROTEIN"/>
    <property type="match status" value="1"/>
</dbReference>
<keyword evidence="1" id="KW-0808">Transferase</keyword>
<dbReference type="Pfam" id="PF00370">
    <property type="entry name" value="FGGY_N"/>
    <property type="match status" value="1"/>
</dbReference>
<evidence type="ECO:0000259" key="3">
    <source>
        <dbReference type="Pfam" id="PF00370"/>
    </source>
</evidence>
<evidence type="ECO:0000256" key="2">
    <source>
        <dbReference type="ARBA" id="ARBA00022777"/>
    </source>
</evidence>
<dbReference type="InterPro" id="IPR043129">
    <property type="entry name" value="ATPase_NBD"/>
</dbReference>
<keyword evidence="2" id="KW-0418">Kinase</keyword>